<organism evidence="1 2">
    <name type="scientific">Portunus trituberculatus</name>
    <name type="common">Swimming crab</name>
    <name type="synonym">Neptunus trituberculatus</name>
    <dbReference type="NCBI Taxonomy" id="210409"/>
    <lineage>
        <taxon>Eukaryota</taxon>
        <taxon>Metazoa</taxon>
        <taxon>Ecdysozoa</taxon>
        <taxon>Arthropoda</taxon>
        <taxon>Crustacea</taxon>
        <taxon>Multicrustacea</taxon>
        <taxon>Malacostraca</taxon>
        <taxon>Eumalacostraca</taxon>
        <taxon>Eucarida</taxon>
        <taxon>Decapoda</taxon>
        <taxon>Pleocyemata</taxon>
        <taxon>Brachyura</taxon>
        <taxon>Eubrachyura</taxon>
        <taxon>Portunoidea</taxon>
        <taxon>Portunidae</taxon>
        <taxon>Portuninae</taxon>
        <taxon>Portunus</taxon>
    </lineage>
</organism>
<reference evidence="1 2" key="1">
    <citation type="submission" date="2019-05" db="EMBL/GenBank/DDBJ databases">
        <title>Another draft genome of Portunus trituberculatus and its Hox gene families provides insights of decapod evolution.</title>
        <authorList>
            <person name="Jeong J.-H."/>
            <person name="Song I."/>
            <person name="Kim S."/>
            <person name="Choi T."/>
            <person name="Kim D."/>
            <person name="Ryu S."/>
            <person name="Kim W."/>
        </authorList>
    </citation>
    <scope>NUCLEOTIDE SEQUENCE [LARGE SCALE GENOMIC DNA]</scope>
    <source>
        <tissue evidence="1">Muscle</tissue>
    </source>
</reference>
<sequence>MCLDVVATLEVLCVSLYFTSPPNVPFTVSPSSPQAGRDIKKSLVLLEVGRLHPLRVVWLNSNVTYFTDYKCKEFTSCSCLQQLPTEKTGDWAGVLTNQHPAKLNLEYTETQAACCEVCNEGHRGKEKPSQPLKSHGGQLL</sequence>
<dbReference type="EMBL" id="VSRR010001239">
    <property type="protein sequence ID" value="MPC23677.1"/>
    <property type="molecule type" value="Genomic_DNA"/>
</dbReference>
<dbReference type="AlphaFoldDB" id="A0A5B7DRC3"/>
<gene>
    <name evidence="1" type="ORF">E2C01_016736</name>
</gene>
<protein>
    <submittedName>
        <fullName evidence="1">Uncharacterized protein</fullName>
    </submittedName>
</protein>
<evidence type="ECO:0000313" key="1">
    <source>
        <dbReference type="EMBL" id="MPC23677.1"/>
    </source>
</evidence>
<comment type="caution">
    <text evidence="1">The sequence shown here is derived from an EMBL/GenBank/DDBJ whole genome shotgun (WGS) entry which is preliminary data.</text>
</comment>
<accession>A0A5B7DRC3</accession>
<dbReference type="Proteomes" id="UP000324222">
    <property type="component" value="Unassembled WGS sequence"/>
</dbReference>
<evidence type="ECO:0000313" key="2">
    <source>
        <dbReference type="Proteomes" id="UP000324222"/>
    </source>
</evidence>
<name>A0A5B7DRC3_PORTR</name>
<proteinExistence type="predicted"/>
<keyword evidence="2" id="KW-1185">Reference proteome</keyword>